<evidence type="ECO:0000313" key="1">
    <source>
        <dbReference type="EMBL" id="KOF73588.1"/>
    </source>
</evidence>
<sequence length="95" mass="10576">MLITTPSLTMKPCCCKAARQQIQMSLPVLFLVALTATLCRGEPQLHSTGLETLPTDRLTSMLVRTLDSLRRAMEFFSRVHRSVNLDAIIGTRMVA</sequence>
<accession>A0A0L8G9K6</accession>
<dbReference type="EMBL" id="KQ423096">
    <property type="protein sequence ID" value="KOF73588.1"/>
    <property type="molecule type" value="Genomic_DNA"/>
</dbReference>
<proteinExistence type="predicted"/>
<feature type="non-terminal residue" evidence="1">
    <location>
        <position position="95"/>
    </location>
</feature>
<name>A0A0L8G9K6_OCTBM</name>
<dbReference type="AlphaFoldDB" id="A0A0L8G9K6"/>
<protein>
    <submittedName>
        <fullName evidence="1">Uncharacterized protein</fullName>
    </submittedName>
</protein>
<reference evidence="1" key="1">
    <citation type="submission" date="2015-07" db="EMBL/GenBank/DDBJ databases">
        <title>MeaNS - Measles Nucleotide Surveillance Program.</title>
        <authorList>
            <person name="Tran T."/>
            <person name="Druce J."/>
        </authorList>
    </citation>
    <scope>NUCLEOTIDE SEQUENCE</scope>
    <source>
        <strain evidence="1">UCB-OBI-ISO-001</strain>
        <tissue evidence="1">Gonad</tissue>
    </source>
</reference>
<organism evidence="1">
    <name type="scientific">Octopus bimaculoides</name>
    <name type="common">California two-spotted octopus</name>
    <dbReference type="NCBI Taxonomy" id="37653"/>
    <lineage>
        <taxon>Eukaryota</taxon>
        <taxon>Metazoa</taxon>
        <taxon>Spiralia</taxon>
        <taxon>Lophotrochozoa</taxon>
        <taxon>Mollusca</taxon>
        <taxon>Cephalopoda</taxon>
        <taxon>Coleoidea</taxon>
        <taxon>Octopodiformes</taxon>
        <taxon>Octopoda</taxon>
        <taxon>Incirrata</taxon>
        <taxon>Octopodidae</taxon>
        <taxon>Octopus</taxon>
    </lineage>
</organism>
<gene>
    <name evidence="1" type="ORF">OCBIM_22037678mg</name>
</gene>